<dbReference type="InterPro" id="IPR029030">
    <property type="entry name" value="Caspase-like_dom_sf"/>
</dbReference>
<evidence type="ECO:0000256" key="1">
    <source>
        <dbReference type="ARBA" id="ARBA00010134"/>
    </source>
</evidence>
<dbReference type="AlphaFoldDB" id="A0A922I552"/>
<accession>A0A922I552</accession>
<dbReference type="PANTHER" id="PTHR48169">
    <property type="entry name" value="DED DOMAIN-CONTAINING PROTEIN"/>
    <property type="match status" value="1"/>
</dbReference>
<sequence length="240" mass="27243">MNETIIQVDSAVNFNLGPHLDTVDDGNDDGKDLYYPRINNRGECIVLDYLDNAQTQRTVKQLESTFKRLNYHFQHHPNLNNKQTLKLLDAQVGQSAIDSCFLFILTTSCREVISCANQTRIKSDLLIDSLNGKNSKSLAGKPKIVIIQEFNQHRLICDGGNDRLPKPCLIPTYADMLIYTFRGGSPIFLQTLCSIMRQHSNNNNNKFDLVKQLTMVTNVVHERTGTIPEMFSTTIKLIRI</sequence>
<keyword evidence="6" id="KW-1185">Reference proteome</keyword>
<dbReference type="Proteomes" id="UP000790347">
    <property type="component" value="Unassembled WGS sequence"/>
</dbReference>
<evidence type="ECO:0000256" key="2">
    <source>
        <dbReference type="ARBA" id="ARBA00022703"/>
    </source>
</evidence>
<comment type="caution">
    <text evidence="5">The sequence shown here is derived from an EMBL/GenBank/DDBJ whole genome shotgun (WGS) entry which is preliminary data.</text>
</comment>
<dbReference type="Pfam" id="PF00656">
    <property type="entry name" value="Peptidase_C14"/>
    <property type="match status" value="1"/>
</dbReference>
<dbReference type="SUPFAM" id="SSF52129">
    <property type="entry name" value="Caspase-like"/>
    <property type="match status" value="1"/>
</dbReference>
<dbReference type="PANTHER" id="PTHR48169:SF7">
    <property type="entry name" value="CASPASE 10"/>
    <property type="match status" value="1"/>
</dbReference>
<dbReference type="GO" id="GO:0043067">
    <property type="term" value="P:regulation of programmed cell death"/>
    <property type="evidence" value="ECO:0007669"/>
    <property type="project" value="UniProtKB-ARBA"/>
</dbReference>
<dbReference type="PROSITE" id="PS50208">
    <property type="entry name" value="CASPASE_P20"/>
    <property type="match status" value="1"/>
</dbReference>
<dbReference type="SMART" id="SM00115">
    <property type="entry name" value="CASc"/>
    <property type="match status" value="1"/>
</dbReference>
<dbReference type="Proteomes" id="UP000828236">
    <property type="component" value="Unassembled WGS sequence"/>
</dbReference>
<name>A0A922I552_DERFA</name>
<dbReference type="GO" id="GO:0006915">
    <property type="term" value="P:apoptotic process"/>
    <property type="evidence" value="ECO:0007669"/>
    <property type="project" value="UniProtKB-KW"/>
</dbReference>
<reference evidence="5" key="1">
    <citation type="submission" date="2013-05" db="EMBL/GenBank/DDBJ databases">
        <authorList>
            <person name="Yim A.K.Y."/>
            <person name="Chan T.F."/>
            <person name="Ji K.M."/>
            <person name="Liu X.Y."/>
            <person name="Zhou J.W."/>
            <person name="Li R.Q."/>
            <person name="Yang K.Y."/>
            <person name="Li J."/>
            <person name="Li M."/>
            <person name="Law P.T.W."/>
            <person name="Wu Y.L."/>
            <person name="Cai Z.L."/>
            <person name="Qin H."/>
            <person name="Bao Y."/>
            <person name="Leung R.K.K."/>
            <person name="Ng P.K.S."/>
            <person name="Zou J."/>
            <person name="Zhong X.J."/>
            <person name="Ran P.X."/>
            <person name="Zhong N.S."/>
            <person name="Liu Z.G."/>
            <person name="Tsui S.K.W."/>
        </authorList>
    </citation>
    <scope>NUCLEOTIDE SEQUENCE</scope>
    <source>
        <strain evidence="5">Derf</strain>
        <tissue evidence="5">Whole organism</tissue>
    </source>
</reference>
<dbReference type="InterPro" id="IPR015917">
    <property type="entry name" value="Pept_C14A"/>
</dbReference>
<feature type="domain" description="Caspase family p20" evidence="3">
    <location>
        <begin position="62"/>
        <end position="148"/>
    </location>
</feature>
<evidence type="ECO:0000313" key="6">
    <source>
        <dbReference type="Proteomes" id="UP000790347"/>
    </source>
</evidence>
<dbReference type="EMBL" id="SDOV01000009">
    <property type="protein sequence ID" value="KAH7637464.1"/>
    <property type="molecule type" value="Genomic_DNA"/>
</dbReference>
<evidence type="ECO:0000313" key="5">
    <source>
        <dbReference type="EMBL" id="KAH9521413.1"/>
    </source>
</evidence>
<keyword evidence="2" id="KW-0053">Apoptosis</keyword>
<proteinExistence type="inferred from homology"/>
<evidence type="ECO:0000313" key="4">
    <source>
        <dbReference type="EMBL" id="KAH7637464.1"/>
    </source>
</evidence>
<reference evidence="4" key="2">
    <citation type="submission" date="2020-06" db="EMBL/GenBank/DDBJ databases">
        <authorList>
            <person name="Ji K."/>
            <person name="Li J."/>
        </authorList>
    </citation>
    <scope>NUCLEOTIDE SEQUENCE</scope>
    <source>
        <strain evidence="4">JKM2019</strain>
        <tissue evidence="4">Whole body</tissue>
    </source>
</reference>
<comment type="similarity">
    <text evidence="1">Belongs to the peptidase C14A family.</text>
</comment>
<dbReference type="EMBL" id="ASGP02000002">
    <property type="protein sequence ID" value="KAH9521413.1"/>
    <property type="molecule type" value="Genomic_DNA"/>
</dbReference>
<dbReference type="Gene3D" id="3.40.50.1460">
    <property type="match status" value="1"/>
</dbReference>
<dbReference type="OrthoDB" id="6116485at2759"/>
<dbReference type="GO" id="GO:0004197">
    <property type="term" value="F:cysteine-type endopeptidase activity"/>
    <property type="evidence" value="ECO:0007669"/>
    <property type="project" value="InterPro"/>
</dbReference>
<gene>
    <name evidence="5" type="primary">CASP3</name>
    <name evidence="5" type="ORF">DERF_005074</name>
    <name evidence="4" type="ORF">HUG17_7670</name>
</gene>
<organism evidence="5 6">
    <name type="scientific">Dermatophagoides farinae</name>
    <name type="common">American house dust mite</name>
    <dbReference type="NCBI Taxonomy" id="6954"/>
    <lineage>
        <taxon>Eukaryota</taxon>
        <taxon>Metazoa</taxon>
        <taxon>Ecdysozoa</taxon>
        <taxon>Arthropoda</taxon>
        <taxon>Chelicerata</taxon>
        <taxon>Arachnida</taxon>
        <taxon>Acari</taxon>
        <taxon>Acariformes</taxon>
        <taxon>Sarcoptiformes</taxon>
        <taxon>Astigmata</taxon>
        <taxon>Psoroptidia</taxon>
        <taxon>Analgoidea</taxon>
        <taxon>Pyroglyphidae</taxon>
        <taxon>Dermatophagoidinae</taxon>
        <taxon>Dermatophagoides</taxon>
    </lineage>
</organism>
<reference evidence="5" key="4">
    <citation type="journal article" date="2022" name="Res Sq">
        <title>Comparative Genomics Reveals Insights into the Divergent Evolution of Astigmatic Mites and Household Pest Adaptations.</title>
        <authorList>
            <person name="Xiong Q."/>
            <person name="Wan A.T.-Y."/>
            <person name="Liu X.-Y."/>
            <person name="Fung C.S.-H."/>
            <person name="Xiao X."/>
            <person name="Malainual N."/>
            <person name="Hou J."/>
            <person name="Wang L."/>
            <person name="Wang M."/>
            <person name="Yang K."/>
            <person name="Cui Y."/>
            <person name="Leung E."/>
            <person name="Nong W."/>
            <person name="Shin S.-K."/>
            <person name="Au S."/>
            <person name="Jeong K.Y."/>
            <person name="Chew F.T."/>
            <person name="Hui J."/>
            <person name="Leung T.F."/>
            <person name="Tungtrongchitr A."/>
            <person name="Zhong N."/>
            <person name="Liu Z."/>
            <person name="Tsui S."/>
        </authorList>
    </citation>
    <scope>NUCLEOTIDE SEQUENCE</scope>
    <source>
        <strain evidence="5">Derf</strain>
        <tissue evidence="5">Whole organism</tissue>
    </source>
</reference>
<dbReference type="GO" id="GO:0005737">
    <property type="term" value="C:cytoplasm"/>
    <property type="evidence" value="ECO:0007669"/>
    <property type="project" value="UniProtKB-ARBA"/>
</dbReference>
<evidence type="ECO:0000259" key="3">
    <source>
        <dbReference type="PROSITE" id="PS50208"/>
    </source>
</evidence>
<protein>
    <submittedName>
        <fullName evidence="5">Caspase-3</fullName>
    </submittedName>
</protein>
<dbReference type="GO" id="GO:0006508">
    <property type="term" value="P:proteolysis"/>
    <property type="evidence" value="ECO:0007669"/>
    <property type="project" value="InterPro"/>
</dbReference>
<dbReference type="InterPro" id="IPR001309">
    <property type="entry name" value="Pept_C14_p20"/>
</dbReference>
<dbReference type="InterPro" id="IPR011600">
    <property type="entry name" value="Pept_C14_caspase"/>
</dbReference>
<reference evidence="4" key="3">
    <citation type="journal article" date="2021" name="World Allergy Organ. J.">
        <title>Chromosome-level assembly of Dermatophagoides farinae genome and transcriptome reveals two novel allergens Der f 37 and Der f 39.</title>
        <authorList>
            <person name="Chen J."/>
            <person name="Cai Z."/>
            <person name="Fan D."/>
            <person name="Hu J."/>
            <person name="Hou Y."/>
            <person name="He Y."/>
            <person name="Zhang Z."/>
            <person name="Zhao Z."/>
            <person name="Gao P."/>
            <person name="Hu W."/>
            <person name="Sun J."/>
            <person name="Li J."/>
            <person name="Ji K."/>
        </authorList>
    </citation>
    <scope>NUCLEOTIDE SEQUENCE</scope>
    <source>
        <strain evidence="4">JKM2019</strain>
    </source>
</reference>